<dbReference type="GO" id="GO:0042834">
    <property type="term" value="F:peptidoglycan binding"/>
    <property type="evidence" value="ECO:0007669"/>
    <property type="project" value="InterPro"/>
</dbReference>
<sequence>MGLLSLFQRQFDAAADAPAAEPDAVAAARTRARRRLIGAAVLLGIGVVGFPLLFETQPRPVPVNIPIEIPRKDGAPPLAPPGPSPALSAASAAVVVPDAEAPAARPAEITERAADAGREIPPPASAPAARETAVAAAPKPAVPASKPAAAPSRPAPATNDGARAEALLNGQAATPPASAPAGRTVVQVGAYTEPAKLKEARQKVEQLGFKTYTQVVEVDGTKRTRVRVGPFATKAEADKAAARIKASGLPAAILTL</sequence>
<dbReference type="Gene3D" id="3.30.70.1070">
    <property type="entry name" value="Sporulation related repeat"/>
    <property type="match status" value="1"/>
</dbReference>
<feature type="compositionally biased region" description="Low complexity" evidence="1">
    <location>
        <begin position="126"/>
        <end position="158"/>
    </location>
</feature>
<evidence type="ECO:0000256" key="2">
    <source>
        <dbReference type="SAM" id="Phobius"/>
    </source>
</evidence>
<accession>A0A480ASV3</accession>
<reference evidence="5" key="1">
    <citation type="submission" date="2019-03" db="EMBL/GenBank/DDBJ databases">
        <title>Aquabacterium pictum sp.nov., the first bacteriochlorophyll a-containing freshwater bacterium in the genus Aquabacterium of the class Betaproteobacteria.</title>
        <authorList>
            <person name="Hirose S."/>
            <person name="Tank M."/>
            <person name="Hara E."/>
            <person name="Tamaki H."/>
            <person name="Takaichi S."/>
            <person name="Haruta S."/>
            <person name="Hanada S."/>
        </authorList>
    </citation>
    <scope>NUCLEOTIDE SEQUENCE [LARGE SCALE GENOMIC DNA]</scope>
    <source>
        <strain evidence="5">W35</strain>
    </source>
</reference>
<dbReference type="OrthoDB" id="9181370at2"/>
<feature type="transmembrane region" description="Helical" evidence="2">
    <location>
        <begin position="36"/>
        <end position="54"/>
    </location>
</feature>
<evidence type="ECO:0000256" key="1">
    <source>
        <dbReference type="SAM" id="MobiDB-lite"/>
    </source>
</evidence>
<keyword evidence="2" id="KW-0472">Membrane</keyword>
<gene>
    <name evidence="4" type="ORF">AQPW35_22530</name>
</gene>
<dbReference type="InterPro" id="IPR036680">
    <property type="entry name" value="SPOR-like_sf"/>
</dbReference>
<keyword evidence="2" id="KW-1133">Transmembrane helix</keyword>
<dbReference type="AlphaFoldDB" id="A0A480ASV3"/>
<dbReference type="EMBL" id="BJCL01000005">
    <property type="protein sequence ID" value="GCL63172.1"/>
    <property type="molecule type" value="Genomic_DNA"/>
</dbReference>
<proteinExistence type="predicted"/>
<protein>
    <recommendedName>
        <fullName evidence="3">SPOR domain-containing protein</fullName>
    </recommendedName>
</protein>
<dbReference type="InterPro" id="IPR007730">
    <property type="entry name" value="SPOR-like_dom"/>
</dbReference>
<dbReference type="PANTHER" id="PTHR38687:SF1">
    <property type="entry name" value="CELL DIVISION PROTEIN DEDD"/>
    <property type="match status" value="1"/>
</dbReference>
<dbReference type="PROSITE" id="PS51724">
    <property type="entry name" value="SPOR"/>
    <property type="match status" value="1"/>
</dbReference>
<organism evidence="4 5">
    <name type="scientific">Pseudaquabacterium pictum</name>
    <dbReference type="NCBI Taxonomy" id="2315236"/>
    <lineage>
        <taxon>Bacteria</taxon>
        <taxon>Pseudomonadati</taxon>
        <taxon>Pseudomonadota</taxon>
        <taxon>Betaproteobacteria</taxon>
        <taxon>Burkholderiales</taxon>
        <taxon>Sphaerotilaceae</taxon>
        <taxon>Pseudaquabacterium</taxon>
    </lineage>
</organism>
<evidence type="ECO:0000313" key="4">
    <source>
        <dbReference type="EMBL" id="GCL63172.1"/>
    </source>
</evidence>
<dbReference type="GO" id="GO:0030428">
    <property type="term" value="C:cell septum"/>
    <property type="evidence" value="ECO:0007669"/>
    <property type="project" value="TreeGrafter"/>
</dbReference>
<dbReference type="Pfam" id="PF05036">
    <property type="entry name" value="SPOR"/>
    <property type="match status" value="1"/>
</dbReference>
<dbReference type="SUPFAM" id="SSF110997">
    <property type="entry name" value="Sporulation related repeat"/>
    <property type="match status" value="1"/>
</dbReference>
<evidence type="ECO:0000313" key="5">
    <source>
        <dbReference type="Proteomes" id="UP000301751"/>
    </source>
</evidence>
<dbReference type="RefSeq" id="WP_137732924.1">
    <property type="nucleotide sequence ID" value="NZ_BJCL01000005.1"/>
</dbReference>
<feature type="region of interest" description="Disordered" evidence="1">
    <location>
        <begin position="115"/>
        <end position="160"/>
    </location>
</feature>
<dbReference type="InterPro" id="IPR052521">
    <property type="entry name" value="Cell_div_SPOR-domain"/>
</dbReference>
<keyword evidence="5" id="KW-1185">Reference proteome</keyword>
<dbReference type="GO" id="GO:0032506">
    <property type="term" value="P:cytokinetic process"/>
    <property type="evidence" value="ECO:0007669"/>
    <property type="project" value="TreeGrafter"/>
</dbReference>
<name>A0A480ASV3_9BURK</name>
<feature type="domain" description="SPOR" evidence="3">
    <location>
        <begin position="178"/>
        <end position="256"/>
    </location>
</feature>
<comment type="caution">
    <text evidence="4">The sequence shown here is derived from an EMBL/GenBank/DDBJ whole genome shotgun (WGS) entry which is preliminary data.</text>
</comment>
<evidence type="ECO:0000259" key="3">
    <source>
        <dbReference type="PROSITE" id="PS51724"/>
    </source>
</evidence>
<dbReference type="Proteomes" id="UP000301751">
    <property type="component" value="Unassembled WGS sequence"/>
</dbReference>
<dbReference type="GO" id="GO:0032153">
    <property type="term" value="C:cell division site"/>
    <property type="evidence" value="ECO:0007669"/>
    <property type="project" value="TreeGrafter"/>
</dbReference>
<dbReference type="PANTHER" id="PTHR38687">
    <property type="entry name" value="CELL DIVISION PROTEIN DEDD-RELATED"/>
    <property type="match status" value="1"/>
</dbReference>
<keyword evidence="2" id="KW-0812">Transmembrane</keyword>